<dbReference type="Proteomes" id="UP000069241">
    <property type="component" value="Chromosome"/>
</dbReference>
<keyword evidence="3" id="KW-1185">Reference proteome</keyword>
<gene>
    <name evidence="2" type="ORF">AXF13_00150</name>
</gene>
<feature type="region of interest" description="Disordered" evidence="1">
    <location>
        <begin position="37"/>
        <end position="83"/>
    </location>
</feature>
<feature type="compositionally biased region" description="Low complexity" evidence="1">
    <location>
        <begin position="54"/>
        <end position="64"/>
    </location>
</feature>
<sequence length="330" mass="35285">MPRFVRCIPIVSLVLIFSLAVALSWPVSRARAAVSGQSAEDAAHPAPDWDKKGAPAPDSADPAPGLEDGMDLPSVKSGGQASPAAVVKEMRPLLDIRALRRSLDDIGLLKAAGFAYQEGLTVPKDICPQPGDRDQAAVLSGMAASDQAYALFFGKAEDAARENRLLRKLSPKTHLPVLTAKEKNVLAKDPTGPAGREIIVRRSESQVRAMLAAASQNEANLRLLGAHLYGLFLERLYTTSVMVLAAAESDTLEPLHKVHAALSASQGKLVEMLARRGLLGNARFAATRLETVDSLLRLLASNHGRPSLAQMEEVLGIVREERASFLTPCP</sequence>
<evidence type="ECO:0000256" key="1">
    <source>
        <dbReference type="SAM" id="MobiDB-lite"/>
    </source>
</evidence>
<accession>A0A0X8JH14</accession>
<organism evidence="2 3">
    <name type="scientific">Desulfovibrio fairfieldensis</name>
    <dbReference type="NCBI Taxonomy" id="44742"/>
    <lineage>
        <taxon>Bacteria</taxon>
        <taxon>Pseudomonadati</taxon>
        <taxon>Thermodesulfobacteriota</taxon>
        <taxon>Desulfovibrionia</taxon>
        <taxon>Desulfovibrionales</taxon>
        <taxon>Desulfovibrionaceae</taxon>
        <taxon>Desulfovibrio</taxon>
    </lineage>
</organism>
<feature type="compositionally biased region" description="Basic and acidic residues" evidence="1">
    <location>
        <begin position="41"/>
        <end position="53"/>
    </location>
</feature>
<protein>
    <submittedName>
        <fullName evidence="2">Aromatic ring-opening dioxygenase LigA</fullName>
    </submittedName>
</protein>
<evidence type="ECO:0000313" key="2">
    <source>
        <dbReference type="EMBL" id="AMD88657.1"/>
    </source>
</evidence>
<name>A0A0X8JH14_9BACT</name>
<dbReference type="RefSeq" id="WP_062251186.1">
    <property type="nucleotide sequence ID" value="NZ_CP014229.1"/>
</dbReference>
<dbReference type="STRING" id="44742.AXF13_00150"/>
<evidence type="ECO:0000313" key="3">
    <source>
        <dbReference type="Proteomes" id="UP000069241"/>
    </source>
</evidence>
<keyword evidence="2" id="KW-0223">Dioxygenase</keyword>
<dbReference type="GO" id="GO:0051213">
    <property type="term" value="F:dioxygenase activity"/>
    <property type="evidence" value="ECO:0007669"/>
    <property type="project" value="UniProtKB-KW"/>
</dbReference>
<dbReference type="EMBL" id="CP014229">
    <property type="protein sequence ID" value="AMD88657.1"/>
    <property type="molecule type" value="Genomic_DNA"/>
</dbReference>
<reference evidence="3" key="1">
    <citation type="submission" date="2016-02" db="EMBL/GenBank/DDBJ databases">
        <authorList>
            <person name="Holder M.E."/>
            <person name="Ajami N.J."/>
            <person name="Petrosino J.F."/>
        </authorList>
    </citation>
    <scope>NUCLEOTIDE SEQUENCE [LARGE SCALE GENOMIC DNA]</scope>
    <source>
        <strain evidence="3">CCUG 45958</strain>
    </source>
</reference>
<dbReference type="KEGG" id="dfi:AXF13_00150"/>
<dbReference type="AlphaFoldDB" id="A0A0X8JH14"/>
<proteinExistence type="predicted"/>
<keyword evidence="2" id="KW-0560">Oxidoreductase</keyword>